<comment type="subunit">
    <text evidence="4">Homodimer.</text>
</comment>
<dbReference type="EMBL" id="AZQP01000041">
    <property type="protein sequence ID" value="EYE87729.1"/>
    <property type="molecule type" value="Genomic_DNA"/>
</dbReference>
<dbReference type="InterPro" id="IPR020094">
    <property type="entry name" value="TruA/RsuA/RluB/E/F_N"/>
</dbReference>
<evidence type="ECO:0000256" key="4">
    <source>
        <dbReference type="HAMAP-Rule" id="MF_00171"/>
    </source>
</evidence>
<organism evidence="9 10">
    <name type="scientific">Fervidicella metallireducens AeB</name>
    <dbReference type="NCBI Taxonomy" id="1403537"/>
    <lineage>
        <taxon>Bacteria</taxon>
        <taxon>Bacillati</taxon>
        <taxon>Bacillota</taxon>
        <taxon>Clostridia</taxon>
        <taxon>Eubacteriales</taxon>
        <taxon>Clostridiaceae</taxon>
        <taxon>Fervidicella</taxon>
    </lineage>
</organism>
<dbReference type="HAMAP" id="MF_00171">
    <property type="entry name" value="TruA"/>
    <property type="match status" value="1"/>
</dbReference>
<comment type="similarity">
    <text evidence="1 4 7">Belongs to the tRNA pseudouridine synthase TruA family.</text>
</comment>
<keyword evidence="2 4" id="KW-0819">tRNA processing</keyword>
<feature type="active site" description="Nucleophile" evidence="4 5">
    <location>
        <position position="52"/>
    </location>
</feature>
<dbReference type="InterPro" id="IPR020103">
    <property type="entry name" value="PsdUridine_synth_cat_dom_sf"/>
</dbReference>
<comment type="catalytic activity">
    <reaction evidence="4 7">
        <text>uridine(38/39/40) in tRNA = pseudouridine(38/39/40) in tRNA</text>
        <dbReference type="Rhea" id="RHEA:22376"/>
        <dbReference type="Rhea" id="RHEA-COMP:10085"/>
        <dbReference type="Rhea" id="RHEA-COMP:10087"/>
        <dbReference type="ChEBI" id="CHEBI:65314"/>
        <dbReference type="ChEBI" id="CHEBI:65315"/>
        <dbReference type="EC" id="5.4.99.12"/>
    </reaction>
</comment>
<keyword evidence="3 4" id="KW-0413">Isomerase</keyword>
<keyword evidence="10" id="KW-1185">Reference proteome</keyword>
<evidence type="ECO:0000256" key="7">
    <source>
        <dbReference type="RuleBase" id="RU003792"/>
    </source>
</evidence>
<feature type="domain" description="Pseudouridine synthase I TruA alpha/beta" evidence="8">
    <location>
        <begin position="143"/>
        <end position="244"/>
    </location>
</feature>
<dbReference type="InterPro" id="IPR020097">
    <property type="entry name" value="PsdUridine_synth_TruA_a/b_dom"/>
</dbReference>
<dbReference type="GO" id="GO:0160147">
    <property type="term" value="F:tRNA pseudouridine(38-40) synthase activity"/>
    <property type="evidence" value="ECO:0007669"/>
    <property type="project" value="UniProtKB-EC"/>
</dbReference>
<dbReference type="InterPro" id="IPR001406">
    <property type="entry name" value="PsdUridine_synth_TruA"/>
</dbReference>
<comment type="caution">
    <text evidence="4">Lacks conserved residue(s) required for the propagation of feature annotation.</text>
</comment>
<reference evidence="9 10" key="1">
    <citation type="journal article" date="2014" name="Genome Announc.">
        <title>Draft Genome Sequence of Fervidicella metallireducens Strain AeBT, an Iron-Reducing Thermoanaerobe from the Great Artesian Basin.</title>
        <authorList>
            <person name="Patel B.K."/>
        </authorList>
    </citation>
    <scope>NUCLEOTIDE SEQUENCE [LARGE SCALE GENOMIC DNA]</scope>
    <source>
        <strain evidence="9 10">AeB</strain>
    </source>
</reference>
<dbReference type="EC" id="5.4.99.12" evidence="4"/>
<name>A0A017RTE7_9CLOT</name>
<gene>
    <name evidence="4" type="primary">truA</name>
    <name evidence="9" type="ORF">Q428_11920</name>
</gene>
<dbReference type="Gene3D" id="3.30.70.580">
    <property type="entry name" value="Pseudouridine synthase I, catalytic domain, N-terminal subdomain"/>
    <property type="match status" value="1"/>
</dbReference>
<evidence type="ECO:0000313" key="9">
    <source>
        <dbReference type="EMBL" id="EYE87729.1"/>
    </source>
</evidence>
<dbReference type="CDD" id="cd02570">
    <property type="entry name" value="PseudoU_synth_EcTruA"/>
    <property type="match status" value="1"/>
</dbReference>
<evidence type="ECO:0000256" key="6">
    <source>
        <dbReference type="PIRSR" id="PIRSR001430-2"/>
    </source>
</evidence>
<accession>A0A017RTE7</accession>
<dbReference type="SUPFAM" id="SSF55120">
    <property type="entry name" value="Pseudouridine synthase"/>
    <property type="match status" value="1"/>
</dbReference>
<dbReference type="InterPro" id="IPR020095">
    <property type="entry name" value="PsdUridine_synth_TruA_C"/>
</dbReference>
<protein>
    <recommendedName>
        <fullName evidence="4">tRNA pseudouridine synthase A</fullName>
        <ecNumber evidence="4">5.4.99.12</ecNumber>
    </recommendedName>
    <alternativeName>
        <fullName evidence="4">tRNA pseudouridine(38-40) synthase</fullName>
    </alternativeName>
    <alternativeName>
        <fullName evidence="4">tRNA pseudouridylate synthase I</fullName>
    </alternativeName>
    <alternativeName>
        <fullName evidence="4">tRNA-uridine isomerase I</fullName>
    </alternativeName>
</protein>
<dbReference type="STRING" id="1403537.Q428_11920"/>
<comment type="caution">
    <text evidence="9">The sequence shown here is derived from an EMBL/GenBank/DDBJ whole genome shotgun (WGS) entry which is preliminary data.</text>
</comment>
<feature type="binding site" evidence="4 6">
    <location>
        <position position="110"/>
    </location>
    <ligand>
        <name>substrate</name>
    </ligand>
</feature>
<dbReference type="OrthoDB" id="9811823at2"/>
<proteinExistence type="inferred from homology"/>
<dbReference type="NCBIfam" id="TIGR00071">
    <property type="entry name" value="hisT_truA"/>
    <property type="match status" value="1"/>
</dbReference>
<dbReference type="AlphaFoldDB" id="A0A017RTE7"/>
<dbReference type="GO" id="GO:0003723">
    <property type="term" value="F:RNA binding"/>
    <property type="evidence" value="ECO:0007669"/>
    <property type="project" value="InterPro"/>
</dbReference>
<dbReference type="Pfam" id="PF01416">
    <property type="entry name" value="PseudoU_synth_1"/>
    <property type="match status" value="2"/>
</dbReference>
<dbReference type="GO" id="GO:0031119">
    <property type="term" value="P:tRNA pseudouridine synthesis"/>
    <property type="evidence" value="ECO:0007669"/>
    <property type="project" value="UniProtKB-UniRule"/>
</dbReference>
<comment type="function">
    <text evidence="4">Formation of pseudouridine at positions 38, 39 and 40 in the anticodon stem and loop of transfer RNAs.</text>
</comment>
<feature type="domain" description="Pseudouridine synthase I TruA alpha/beta" evidence="8">
    <location>
        <begin position="8"/>
        <end position="104"/>
    </location>
</feature>
<evidence type="ECO:0000256" key="2">
    <source>
        <dbReference type="ARBA" id="ARBA00022694"/>
    </source>
</evidence>
<dbReference type="RefSeq" id="WP_035381037.1">
    <property type="nucleotide sequence ID" value="NZ_AZQP01000041.1"/>
</dbReference>
<sequence length="244" mass="27596">MRNIKLTIEYDGSSYFGWQRQPNKISIEAIIEETIQDLTKEDIKLIGSSRTDSGVHAKGQVANFITECKIPVFKIPSALNSKLPIDIVILDAEEVPLDFHARYSSVGKRYSYTILNRITPPALYKNYVAHCKYDLDFEKMKKASKYFLGTHDFSAFKSTGSSVKTSIRTISDIELIKDEEIIKLYIEGDGFLYNMVRIIAGTLIDVGRGRISCDSIEDIIRSKDRKRAGQTAPASGLCLERVYY</sequence>
<dbReference type="FunFam" id="3.30.70.580:FF:000001">
    <property type="entry name" value="tRNA pseudouridine synthase A"/>
    <property type="match status" value="1"/>
</dbReference>
<evidence type="ECO:0000256" key="5">
    <source>
        <dbReference type="PIRSR" id="PIRSR001430-1"/>
    </source>
</evidence>
<evidence type="ECO:0000256" key="3">
    <source>
        <dbReference type="ARBA" id="ARBA00023235"/>
    </source>
</evidence>
<dbReference type="Gene3D" id="3.30.70.660">
    <property type="entry name" value="Pseudouridine synthase I, catalytic domain, C-terminal subdomain"/>
    <property type="match status" value="1"/>
</dbReference>
<evidence type="ECO:0000259" key="8">
    <source>
        <dbReference type="Pfam" id="PF01416"/>
    </source>
</evidence>
<dbReference type="PANTHER" id="PTHR11142:SF0">
    <property type="entry name" value="TRNA PSEUDOURIDINE SYNTHASE-LIKE 1"/>
    <property type="match status" value="1"/>
</dbReference>
<dbReference type="Proteomes" id="UP000019681">
    <property type="component" value="Unassembled WGS sequence"/>
</dbReference>
<dbReference type="PIRSF" id="PIRSF001430">
    <property type="entry name" value="tRNA_psdUrid_synth"/>
    <property type="match status" value="1"/>
</dbReference>
<evidence type="ECO:0000256" key="1">
    <source>
        <dbReference type="ARBA" id="ARBA00009375"/>
    </source>
</evidence>
<dbReference type="PANTHER" id="PTHR11142">
    <property type="entry name" value="PSEUDOURIDYLATE SYNTHASE"/>
    <property type="match status" value="1"/>
</dbReference>
<evidence type="ECO:0000313" key="10">
    <source>
        <dbReference type="Proteomes" id="UP000019681"/>
    </source>
</evidence>